<dbReference type="Proteomes" id="UP000789396">
    <property type="component" value="Unassembled WGS sequence"/>
</dbReference>
<sequence>MSTTLMRMLGMLCYNLQQKLPEALKKKTKKQTLSTNLINIPDVENPNIDLLFEEKEFEKPLEFDVEAISIDIKDKLIIEEFFDIDAFEQSQNISAESSDTHLQNAAVSTKDWSINDIF</sequence>
<dbReference type="AlphaFoldDB" id="A0A9N9EAY1"/>
<protein>
    <submittedName>
        <fullName evidence="1">10769_t:CDS:1</fullName>
    </submittedName>
</protein>
<name>A0A9N9EAY1_9GLOM</name>
<accession>A0A9N9EAY1</accession>
<dbReference type="OrthoDB" id="2466131at2759"/>
<evidence type="ECO:0000313" key="2">
    <source>
        <dbReference type="Proteomes" id="UP000789396"/>
    </source>
</evidence>
<reference evidence="1" key="1">
    <citation type="submission" date="2021-06" db="EMBL/GenBank/DDBJ databases">
        <authorList>
            <person name="Kallberg Y."/>
            <person name="Tangrot J."/>
            <person name="Rosling A."/>
        </authorList>
    </citation>
    <scope>NUCLEOTIDE SEQUENCE</scope>
    <source>
        <strain evidence="1">IN212</strain>
    </source>
</reference>
<proteinExistence type="predicted"/>
<evidence type="ECO:0000313" key="1">
    <source>
        <dbReference type="EMBL" id="CAG8667287.1"/>
    </source>
</evidence>
<dbReference type="EMBL" id="CAJVPZ010015588">
    <property type="protein sequence ID" value="CAG8667287.1"/>
    <property type="molecule type" value="Genomic_DNA"/>
</dbReference>
<organism evidence="1 2">
    <name type="scientific">Racocetra fulgida</name>
    <dbReference type="NCBI Taxonomy" id="60492"/>
    <lineage>
        <taxon>Eukaryota</taxon>
        <taxon>Fungi</taxon>
        <taxon>Fungi incertae sedis</taxon>
        <taxon>Mucoromycota</taxon>
        <taxon>Glomeromycotina</taxon>
        <taxon>Glomeromycetes</taxon>
        <taxon>Diversisporales</taxon>
        <taxon>Gigasporaceae</taxon>
        <taxon>Racocetra</taxon>
    </lineage>
</organism>
<comment type="caution">
    <text evidence="1">The sequence shown here is derived from an EMBL/GenBank/DDBJ whole genome shotgun (WGS) entry which is preliminary data.</text>
</comment>
<keyword evidence="2" id="KW-1185">Reference proteome</keyword>
<gene>
    <name evidence="1" type="ORF">RFULGI_LOCUS9083</name>
</gene>